<keyword evidence="5" id="KW-1185">Reference proteome</keyword>
<evidence type="ECO:0000259" key="3">
    <source>
        <dbReference type="Pfam" id="PF02153"/>
    </source>
</evidence>
<evidence type="ECO:0000256" key="2">
    <source>
        <dbReference type="SAM" id="MobiDB-lite"/>
    </source>
</evidence>
<accession>A0A1H6FQW9</accession>
<dbReference type="RefSeq" id="WP_090505096.1">
    <property type="nucleotide sequence ID" value="NZ_FNWL01000001.1"/>
</dbReference>
<dbReference type="GO" id="GO:0070403">
    <property type="term" value="F:NAD+ binding"/>
    <property type="evidence" value="ECO:0007669"/>
    <property type="project" value="InterPro"/>
</dbReference>
<dbReference type="GO" id="GO:0008977">
    <property type="term" value="F:prephenate dehydrogenase (NAD+) activity"/>
    <property type="evidence" value="ECO:0007669"/>
    <property type="project" value="TreeGrafter"/>
</dbReference>
<dbReference type="AlphaFoldDB" id="A0A1H6FQW9"/>
<dbReference type="Proteomes" id="UP000199112">
    <property type="component" value="Unassembled WGS sequence"/>
</dbReference>
<evidence type="ECO:0000313" key="4">
    <source>
        <dbReference type="EMBL" id="SEH12135.1"/>
    </source>
</evidence>
<dbReference type="InterPro" id="IPR036291">
    <property type="entry name" value="NAD(P)-bd_dom_sf"/>
</dbReference>
<evidence type="ECO:0000313" key="5">
    <source>
        <dbReference type="Proteomes" id="UP000199112"/>
    </source>
</evidence>
<proteinExistence type="predicted"/>
<organism evidence="4 5">
    <name type="scientific">Natronorubrum sediminis</name>
    <dbReference type="NCBI Taxonomy" id="640943"/>
    <lineage>
        <taxon>Archaea</taxon>
        <taxon>Methanobacteriati</taxon>
        <taxon>Methanobacteriota</taxon>
        <taxon>Stenosarchaea group</taxon>
        <taxon>Halobacteria</taxon>
        <taxon>Halobacteriales</taxon>
        <taxon>Natrialbaceae</taxon>
        <taxon>Natronorubrum</taxon>
    </lineage>
</organism>
<feature type="compositionally biased region" description="Basic and acidic residues" evidence="2">
    <location>
        <begin position="240"/>
        <end position="249"/>
    </location>
</feature>
<reference evidence="5" key="1">
    <citation type="submission" date="2016-10" db="EMBL/GenBank/DDBJ databases">
        <authorList>
            <person name="Varghese N."/>
            <person name="Submissions S."/>
        </authorList>
    </citation>
    <scope>NUCLEOTIDE SEQUENCE [LARGE SCALE GENOMIC DNA]</scope>
    <source>
        <strain evidence="5">CGMCC 1.8981</strain>
    </source>
</reference>
<keyword evidence="1" id="KW-0560">Oxidoreductase</keyword>
<name>A0A1H6FQW9_9EURY</name>
<protein>
    <submittedName>
        <fullName evidence="4">Prephenate dehydrogenase</fullName>
    </submittedName>
</protein>
<gene>
    <name evidence="4" type="ORF">SAMN04487967_0671</name>
</gene>
<dbReference type="SUPFAM" id="SSF51735">
    <property type="entry name" value="NAD(P)-binding Rossmann-fold domains"/>
    <property type="match status" value="1"/>
</dbReference>
<dbReference type="Pfam" id="PF02153">
    <property type="entry name" value="PDH_N"/>
    <property type="match status" value="1"/>
</dbReference>
<sequence length="265" mass="27375">MDVLIVGAGAMGTWFGRAIDASVTFTDVDADAATAAADAVRTDAETTSLEETDSYDVVCLAVPMTHATDAIATHAGRADDAIVDVSGVMGPPLEAMATQAPGLERASLHPLFAPERAPGSIAVVADDAGPTIDALLADLEGRGNDLLETTAGEHDDAMESVQAATHAAVLSFALAADPVPEGFETPIYDGLRTLAEQVTDGTPRVYADIQDTFDGADGVADAAEAIAEAEPAELESLYDEASRRWHSSELEETDSTATADDGDRV</sequence>
<dbReference type="InterPro" id="IPR046826">
    <property type="entry name" value="PDH_N"/>
</dbReference>
<dbReference type="Gene3D" id="3.40.50.720">
    <property type="entry name" value="NAD(P)-binding Rossmann-like Domain"/>
    <property type="match status" value="1"/>
</dbReference>
<evidence type="ECO:0000256" key="1">
    <source>
        <dbReference type="ARBA" id="ARBA00023002"/>
    </source>
</evidence>
<dbReference type="InterPro" id="IPR050812">
    <property type="entry name" value="Preph/Arog_dehydrog"/>
</dbReference>
<dbReference type="OrthoDB" id="24743at2157"/>
<dbReference type="GO" id="GO:0006571">
    <property type="term" value="P:tyrosine biosynthetic process"/>
    <property type="evidence" value="ECO:0007669"/>
    <property type="project" value="TreeGrafter"/>
</dbReference>
<dbReference type="SUPFAM" id="SSF48179">
    <property type="entry name" value="6-phosphogluconate dehydrogenase C-terminal domain-like"/>
    <property type="match status" value="1"/>
</dbReference>
<dbReference type="InterPro" id="IPR008927">
    <property type="entry name" value="6-PGluconate_DH-like_C_sf"/>
</dbReference>
<feature type="region of interest" description="Disordered" evidence="2">
    <location>
        <begin position="230"/>
        <end position="265"/>
    </location>
</feature>
<dbReference type="PANTHER" id="PTHR21363">
    <property type="entry name" value="PREPHENATE DEHYDROGENASE"/>
    <property type="match status" value="1"/>
</dbReference>
<dbReference type="EMBL" id="FNWL01000001">
    <property type="protein sequence ID" value="SEH12135.1"/>
    <property type="molecule type" value="Genomic_DNA"/>
</dbReference>
<dbReference type="PANTHER" id="PTHR21363:SF0">
    <property type="entry name" value="PREPHENATE DEHYDROGENASE [NADP(+)]"/>
    <property type="match status" value="1"/>
</dbReference>
<feature type="domain" description="Prephenate dehydrogenase nucleotide-binding" evidence="3">
    <location>
        <begin position="20"/>
        <end position="115"/>
    </location>
</feature>